<dbReference type="Proteomes" id="UP000295344">
    <property type="component" value="Unassembled WGS sequence"/>
</dbReference>
<dbReference type="CDD" id="cd03392">
    <property type="entry name" value="PAP2_like_2"/>
    <property type="match status" value="1"/>
</dbReference>
<keyword evidence="2" id="KW-1133">Transmembrane helix</keyword>
<feature type="transmembrane region" description="Helical" evidence="2">
    <location>
        <begin position="214"/>
        <end position="236"/>
    </location>
</feature>
<gene>
    <name evidence="4" type="ORF">CLV52_1627</name>
</gene>
<dbReference type="EMBL" id="SOAM01000001">
    <property type="protein sequence ID" value="TDS81053.1"/>
    <property type="molecule type" value="Genomic_DNA"/>
</dbReference>
<keyword evidence="2" id="KW-0472">Membrane</keyword>
<organism evidence="4 5">
    <name type="scientific">Amnibacterium kyonggiense</name>
    <dbReference type="NCBI Taxonomy" id="595671"/>
    <lineage>
        <taxon>Bacteria</taxon>
        <taxon>Bacillati</taxon>
        <taxon>Actinomycetota</taxon>
        <taxon>Actinomycetes</taxon>
        <taxon>Micrococcales</taxon>
        <taxon>Microbacteriaceae</taxon>
        <taxon>Amnibacterium</taxon>
    </lineage>
</organism>
<dbReference type="Pfam" id="PF01569">
    <property type="entry name" value="PAP2"/>
    <property type="match status" value="1"/>
</dbReference>
<reference evidence="4 5" key="1">
    <citation type="submission" date="2019-03" db="EMBL/GenBank/DDBJ databases">
        <title>Genomic Encyclopedia of Archaeal and Bacterial Type Strains, Phase II (KMG-II): from individual species to whole genera.</title>
        <authorList>
            <person name="Goeker M."/>
        </authorList>
    </citation>
    <scope>NUCLEOTIDE SEQUENCE [LARGE SCALE GENOMIC DNA]</scope>
    <source>
        <strain evidence="4 5">DSM 24782</strain>
    </source>
</reference>
<dbReference type="PANTHER" id="PTHR14969:SF13">
    <property type="entry name" value="AT30094P"/>
    <property type="match status" value="1"/>
</dbReference>
<dbReference type="RefSeq" id="WP_133765690.1">
    <property type="nucleotide sequence ID" value="NZ_BAAARP010000003.1"/>
</dbReference>
<dbReference type="AlphaFoldDB" id="A0A4R7FT55"/>
<feature type="transmembrane region" description="Helical" evidence="2">
    <location>
        <begin position="106"/>
        <end position="130"/>
    </location>
</feature>
<evidence type="ECO:0000259" key="3">
    <source>
        <dbReference type="SMART" id="SM00014"/>
    </source>
</evidence>
<evidence type="ECO:0000256" key="2">
    <source>
        <dbReference type="SAM" id="Phobius"/>
    </source>
</evidence>
<dbReference type="SMART" id="SM00014">
    <property type="entry name" value="acidPPc"/>
    <property type="match status" value="1"/>
</dbReference>
<feature type="domain" description="Phosphatidic acid phosphatase type 2/haloperoxidase" evidence="3">
    <location>
        <begin position="140"/>
        <end position="254"/>
    </location>
</feature>
<feature type="transmembrane region" description="Helical" evidence="2">
    <location>
        <begin position="52"/>
        <end position="71"/>
    </location>
</feature>
<accession>A0A4R7FT55</accession>
<keyword evidence="2" id="KW-0812">Transmembrane</keyword>
<feature type="transmembrane region" description="Helical" evidence="2">
    <location>
        <begin position="242"/>
        <end position="261"/>
    </location>
</feature>
<feature type="transmembrane region" description="Helical" evidence="2">
    <location>
        <begin position="137"/>
        <end position="157"/>
    </location>
</feature>
<dbReference type="InterPro" id="IPR036938">
    <property type="entry name" value="PAP2/HPO_sf"/>
</dbReference>
<evidence type="ECO:0000256" key="1">
    <source>
        <dbReference type="SAM" id="MobiDB-lite"/>
    </source>
</evidence>
<dbReference type="OrthoDB" id="5289372at2"/>
<evidence type="ECO:0000313" key="5">
    <source>
        <dbReference type="Proteomes" id="UP000295344"/>
    </source>
</evidence>
<dbReference type="Gene3D" id="1.20.144.10">
    <property type="entry name" value="Phosphatidic acid phosphatase type 2/haloperoxidase"/>
    <property type="match status" value="1"/>
</dbReference>
<dbReference type="SUPFAM" id="SSF48317">
    <property type="entry name" value="Acid phosphatase/Vanadium-dependent haloperoxidase"/>
    <property type="match status" value="1"/>
</dbReference>
<feature type="region of interest" description="Disordered" evidence="1">
    <location>
        <begin position="268"/>
        <end position="288"/>
    </location>
</feature>
<dbReference type="InterPro" id="IPR000326">
    <property type="entry name" value="PAP2/HPO"/>
</dbReference>
<dbReference type="PANTHER" id="PTHR14969">
    <property type="entry name" value="SPHINGOSINE-1-PHOSPHATE PHOSPHOHYDROLASE"/>
    <property type="match status" value="1"/>
</dbReference>
<name>A0A4R7FT55_9MICO</name>
<sequence length="288" mass="30257">MSDERQRAADGGEVQQDARVGAYDLTHWYTPIGRTVARLFTEVGRRVGAHPALALTLAIGIGVAFLMSFLVSRVYDAVTDRNGVAALDGPLLFAAKGLRDPVTDGFSAGVAVVFGPVGMPAMAVLAILILSVRRRSVTPLILIAAAGVGSLLMTIAGKDIIDRHRPPRVDAIPPFESSPSFPSGHTLNATVIAGMVGYLIWLRRHAIAARVAAIAVPVVIAIVVGLTRILLGAHWFTDVLAGWLLGAAWLALVVTAHRLYLTARRHGAPPGPEGTEVLGGRGRRAGSG</sequence>
<feature type="transmembrane region" description="Helical" evidence="2">
    <location>
        <begin position="185"/>
        <end position="202"/>
    </location>
</feature>
<protein>
    <submittedName>
        <fullName evidence="4">Undecaprenyl-diphosphatase</fullName>
    </submittedName>
</protein>
<proteinExistence type="predicted"/>
<comment type="caution">
    <text evidence="4">The sequence shown here is derived from an EMBL/GenBank/DDBJ whole genome shotgun (WGS) entry which is preliminary data.</text>
</comment>
<keyword evidence="5" id="KW-1185">Reference proteome</keyword>
<evidence type="ECO:0000313" key="4">
    <source>
        <dbReference type="EMBL" id="TDS81053.1"/>
    </source>
</evidence>